<organism evidence="3 4">
    <name type="scientific">Candidatus Harrisonbacteria bacterium CG10_big_fil_rev_8_21_14_0_10_49_15</name>
    <dbReference type="NCBI Taxonomy" id="1974587"/>
    <lineage>
        <taxon>Bacteria</taxon>
        <taxon>Candidatus Harrisoniibacteriota</taxon>
    </lineage>
</organism>
<dbReference type="Gene3D" id="3.40.50.300">
    <property type="entry name" value="P-loop containing nucleotide triphosphate hydrolases"/>
    <property type="match status" value="1"/>
</dbReference>
<dbReference type="AlphaFoldDB" id="A0A2H0ULU5"/>
<reference evidence="4" key="1">
    <citation type="submission" date="2017-09" db="EMBL/GenBank/DDBJ databases">
        <title>Depth-based differentiation of microbial function through sediment-hosted aquifers and enrichment of novel symbionts in the deep terrestrial subsurface.</title>
        <authorList>
            <person name="Probst A.J."/>
            <person name="Ladd B."/>
            <person name="Jarett J.K."/>
            <person name="Geller-Mcgrath D.E."/>
            <person name="Sieber C.M.K."/>
            <person name="Emerson J.B."/>
            <person name="Anantharaman K."/>
            <person name="Thomas B.C."/>
            <person name="Malmstrom R."/>
            <person name="Stieglmeier M."/>
            <person name="Klingl A."/>
            <person name="Woyke T."/>
            <person name="Ryan C.M."/>
            <person name="Banfield J.F."/>
        </authorList>
    </citation>
    <scope>NUCLEOTIDE SEQUENCE [LARGE SCALE GENOMIC DNA]</scope>
</reference>
<dbReference type="PANTHER" id="PTHR30486:SF16">
    <property type="entry name" value="TWITCHING MOTILITY PROTEIN PILT"/>
    <property type="match status" value="1"/>
</dbReference>
<dbReference type="GO" id="GO:0016887">
    <property type="term" value="F:ATP hydrolysis activity"/>
    <property type="evidence" value="ECO:0007669"/>
    <property type="project" value="InterPro"/>
</dbReference>
<sequence>MVNYKQKMEKLLTMTASQGASDLHIAVGRKPTIRLDSVLIPIEQEEIITPEIAEGLVLAILREDQQKRFVEEKELDFSFSHKDSFRFRANVFFQKGNMAAALRLIPGKIRSLAELGLPDLIHEFPKLNQGFVLMVGPAGHGKSTTLAAILDDINRTRAEHIITVEDPIEYLFAQDRSIISQREVGSDTHSFHNSLRSVLRQDPDVIMIGEMRDSESISTAMTAAETGHLVFATLHTNSAAQTIDRIIDTFPAEQQGQAISQLATTLVAIVSQRLVPKINGGRAVATEIMLVNSAIRNLIRERKSFQIDVVIETNLQEGMMTLNRSLAMLVKQGTVSLENAELHSTNPHELRLMLNKL</sequence>
<dbReference type="GO" id="GO:0005524">
    <property type="term" value="F:ATP binding"/>
    <property type="evidence" value="ECO:0007669"/>
    <property type="project" value="InterPro"/>
</dbReference>
<dbReference type="NCBIfam" id="TIGR01420">
    <property type="entry name" value="pilT_fam"/>
    <property type="match status" value="1"/>
</dbReference>
<feature type="domain" description="Bacterial type II secretion system protein E" evidence="2">
    <location>
        <begin position="199"/>
        <end position="213"/>
    </location>
</feature>
<name>A0A2H0ULU5_9BACT</name>
<dbReference type="InterPro" id="IPR006321">
    <property type="entry name" value="PilT/PilU"/>
</dbReference>
<gene>
    <name evidence="3" type="ORF">COU11_00700</name>
</gene>
<dbReference type="CDD" id="cd01131">
    <property type="entry name" value="PilT"/>
    <property type="match status" value="1"/>
</dbReference>
<dbReference type="Pfam" id="PF00437">
    <property type="entry name" value="T2SSE"/>
    <property type="match status" value="1"/>
</dbReference>
<accession>A0A2H0ULU5</accession>
<dbReference type="Proteomes" id="UP000229526">
    <property type="component" value="Unassembled WGS sequence"/>
</dbReference>
<dbReference type="InterPro" id="IPR001482">
    <property type="entry name" value="T2SS/T4SS_dom"/>
</dbReference>
<evidence type="ECO:0000256" key="1">
    <source>
        <dbReference type="ARBA" id="ARBA00006611"/>
    </source>
</evidence>
<comment type="similarity">
    <text evidence="1">Belongs to the GSP E family.</text>
</comment>
<evidence type="ECO:0000313" key="4">
    <source>
        <dbReference type="Proteomes" id="UP000229526"/>
    </source>
</evidence>
<dbReference type="EMBL" id="PFBD01000005">
    <property type="protein sequence ID" value="PIR87389.1"/>
    <property type="molecule type" value="Genomic_DNA"/>
</dbReference>
<dbReference type="PANTHER" id="PTHR30486">
    <property type="entry name" value="TWITCHING MOTILITY PROTEIN PILT"/>
    <property type="match status" value="1"/>
</dbReference>
<dbReference type="InterPro" id="IPR027417">
    <property type="entry name" value="P-loop_NTPase"/>
</dbReference>
<dbReference type="PROSITE" id="PS00662">
    <property type="entry name" value="T2SP_E"/>
    <property type="match status" value="1"/>
</dbReference>
<dbReference type="InterPro" id="IPR050921">
    <property type="entry name" value="T4SS_GSP_E_ATPase"/>
</dbReference>
<comment type="caution">
    <text evidence="3">The sequence shown here is derived from an EMBL/GenBank/DDBJ whole genome shotgun (WGS) entry which is preliminary data.</text>
</comment>
<evidence type="ECO:0000259" key="2">
    <source>
        <dbReference type="PROSITE" id="PS00662"/>
    </source>
</evidence>
<proteinExistence type="inferred from homology"/>
<dbReference type="SUPFAM" id="SSF52540">
    <property type="entry name" value="P-loop containing nucleoside triphosphate hydrolases"/>
    <property type="match status" value="1"/>
</dbReference>
<protein>
    <submittedName>
        <fullName evidence="3">Type IV pili twitching motility protein PilT</fullName>
    </submittedName>
</protein>
<dbReference type="Gene3D" id="3.30.450.90">
    <property type="match status" value="1"/>
</dbReference>
<evidence type="ECO:0000313" key="3">
    <source>
        <dbReference type="EMBL" id="PIR87389.1"/>
    </source>
</evidence>